<proteinExistence type="predicted"/>
<dbReference type="OrthoDB" id="5419848at2"/>
<evidence type="ECO:0000313" key="2">
    <source>
        <dbReference type="Proteomes" id="UP000315343"/>
    </source>
</evidence>
<protein>
    <submittedName>
        <fullName evidence="1">Uncharacterized protein DUF3795</fullName>
    </submittedName>
</protein>
<dbReference type="RefSeq" id="WP_145079816.1">
    <property type="nucleotide sequence ID" value="NZ_DAMBUX010000001.1"/>
</dbReference>
<dbReference type="AlphaFoldDB" id="A0A562JHP8"/>
<accession>A0A562JHP8</accession>
<keyword evidence="2" id="KW-1185">Reference proteome</keyword>
<reference evidence="1 2" key="1">
    <citation type="submission" date="2019-07" db="EMBL/GenBank/DDBJ databases">
        <title>Genomic Encyclopedia of Type Strains, Phase I: the one thousand microbial genomes (KMG-I) project.</title>
        <authorList>
            <person name="Kyrpides N."/>
        </authorList>
    </citation>
    <scope>NUCLEOTIDE SEQUENCE [LARGE SCALE GENOMIC DNA]</scope>
    <source>
        <strain evidence="1 2">DSM 13558</strain>
    </source>
</reference>
<organism evidence="1 2">
    <name type="scientific">Sedimentibacter saalensis</name>
    <dbReference type="NCBI Taxonomy" id="130788"/>
    <lineage>
        <taxon>Bacteria</taxon>
        <taxon>Bacillati</taxon>
        <taxon>Bacillota</taxon>
        <taxon>Tissierellia</taxon>
        <taxon>Sedimentibacter</taxon>
    </lineage>
</organism>
<comment type="caution">
    <text evidence="1">The sequence shown here is derived from an EMBL/GenBank/DDBJ whole genome shotgun (WGS) entry which is preliminary data.</text>
</comment>
<dbReference type="InterPro" id="IPR024227">
    <property type="entry name" value="DUF3795"/>
</dbReference>
<dbReference type="Pfam" id="PF12675">
    <property type="entry name" value="DUF3795"/>
    <property type="match status" value="1"/>
</dbReference>
<name>A0A562JHP8_9FIRM</name>
<evidence type="ECO:0000313" key="1">
    <source>
        <dbReference type="EMBL" id="TWH82315.1"/>
    </source>
</evidence>
<dbReference type="Proteomes" id="UP000315343">
    <property type="component" value="Unassembled WGS sequence"/>
</dbReference>
<sequence>MKEYKRQYPIFSLCGLNCGLCPRYHTDGHSKCPGCGGEEFHLKHPTCSVITCSKNHDNVEYCFQCTSFPCPKYREESNKDSFITYKNVLLDFKKAESAGIEKYIEILNEKIKIFQYLMENFNDGRRKNFYCTAVNLLEIEDLREVLLSINNLDVQDEQKTKKAVFLIEKKAKDKNIELKLRK</sequence>
<dbReference type="EMBL" id="VLKH01000002">
    <property type="protein sequence ID" value="TWH82315.1"/>
    <property type="molecule type" value="Genomic_DNA"/>
</dbReference>
<gene>
    <name evidence="1" type="ORF">LY60_00613</name>
</gene>